<dbReference type="CDD" id="cd08659">
    <property type="entry name" value="M20_ArgE_DapE-like"/>
    <property type="match status" value="1"/>
</dbReference>
<dbReference type="Gene3D" id="3.40.630.10">
    <property type="entry name" value="Zn peptidases"/>
    <property type="match status" value="2"/>
</dbReference>
<dbReference type="InterPro" id="IPR011650">
    <property type="entry name" value="Peptidase_M20_dimer"/>
</dbReference>
<evidence type="ECO:0000256" key="2">
    <source>
        <dbReference type="ARBA" id="ARBA00022801"/>
    </source>
</evidence>
<reference evidence="5" key="1">
    <citation type="journal article" date="2019" name="Int. J. Syst. Evol. Microbiol.">
        <title>The Global Catalogue of Microorganisms (GCM) 10K type strain sequencing project: providing services to taxonomists for standard genome sequencing and annotation.</title>
        <authorList>
            <consortium name="The Broad Institute Genomics Platform"/>
            <consortium name="The Broad Institute Genome Sequencing Center for Infectious Disease"/>
            <person name="Wu L."/>
            <person name="Ma J."/>
        </authorList>
    </citation>
    <scope>NUCLEOTIDE SEQUENCE [LARGE SCALE GENOMIC DNA]</scope>
    <source>
        <strain evidence="5">CCM 8896</strain>
    </source>
</reference>
<dbReference type="SUPFAM" id="SSF55031">
    <property type="entry name" value="Bacterial exopeptidase dimerisation domain"/>
    <property type="match status" value="1"/>
</dbReference>
<dbReference type="PANTHER" id="PTHR43808">
    <property type="entry name" value="ACETYLORNITHINE DEACETYLASE"/>
    <property type="match status" value="1"/>
</dbReference>
<keyword evidence="1" id="KW-0479">Metal-binding</keyword>
<keyword evidence="2" id="KW-0378">Hydrolase</keyword>
<evidence type="ECO:0000256" key="1">
    <source>
        <dbReference type="ARBA" id="ARBA00022723"/>
    </source>
</evidence>
<name>A0ABW4J542_9LACO</name>
<dbReference type="Gene3D" id="3.30.70.360">
    <property type="match status" value="1"/>
</dbReference>
<dbReference type="RefSeq" id="WP_125712753.1">
    <property type="nucleotide sequence ID" value="NZ_JBHTOP010000002.1"/>
</dbReference>
<dbReference type="EMBL" id="JBHTOP010000002">
    <property type="protein sequence ID" value="MFD1670764.1"/>
    <property type="molecule type" value="Genomic_DNA"/>
</dbReference>
<dbReference type="InterPro" id="IPR036264">
    <property type="entry name" value="Bact_exopeptidase_dim_dom"/>
</dbReference>
<feature type="domain" description="Peptidase M20 dimerisation" evidence="3">
    <location>
        <begin position="176"/>
        <end position="279"/>
    </location>
</feature>
<accession>A0ABW4J542</accession>
<sequence length="385" mass="41876">MDEVTQLTSQLVKIDSSDPGAYEGEIADFISHWLQDNAPAAMVEKQEVLPNRYNVRAVLKGETPHPALVYICHMDTVVLGDDWQRSTPLAGEIIGQRLYGRGACDMKSGLACAMSAFAAMAQRVAAGETLKHDFVLITSADEEDYMRGVEKAIDAQWVNAQDLVLDGEPTNGEIRVAHKGRTWITLDVQGVTAHASTPEKGIDAIAAIAQLITKTKAAIQKFPAHPKLGKSTITFGMIQGGYRPYVVPDKAKVWIDMRLVPPLNTAEVLDIFKTIIAQTKTDFPGLKVDMVIDGDRPPIEEDPNSPLLAAITETVAEVTGKPAVVGVFTGYTDTAVIAGKLHNPNCMSYGPGDLELAHKPDEYVNLEDITRCHHVMVQLAEKVLL</sequence>
<dbReference type="Proteomes" id="UP001597267">
    <property type="component" value="Unassembled WGS sequence"/>
</dbReference>
<organism evidence="4 5">
    <name type="scientific">Agrilactobacillus yilanensis</name>
    <dbReference type="NCBI Taxonomy" id="2485997"/>
    <lineage>
        <taxon>Bacteria</taxon>
        <taxon>Bacillati</taxon>
        <taxon>Bacillota</taxon>
        <taxon>Bacilli</taxon>
        <taxon>Lactobacillales</taxon>
        <taxon>Lactobacillaceae</taxon>
        <taxon>Agrilactobacillus</taxon>
    </lineage>
</organism>
<evidence type="ECO:0000259" key="3">
    <source>
        <dbReference type="Pfam" id="PF07687"/>
    </source>
</evidence>
<dbReference type="SUPFAM" id="SSF53187">
    <property type="entry name" value="Zn-dependent exopeptidases"/>
    <property type="match status" value="1"/>
</dbReference>
<evidence type="ECO:0000313" key="5">
    <source>
        <dbReference type="Proteomes" id="UP001597267"/>
    </source>
</evidence>
<dbReference type="Pfam" id="PF07687">
    <property type="entry name" value="M20_dimer"/>
    <property type="match status" value="1"/>
</dbReference>
<dbReference type="Pfam" id="PF01546">
    <property type="entry name" value="Peptidase_M20"/>
    <property type="match status" value="1"/>
</dbReference>
<protein>
    <submittedName>
        <fullName evidence="4">M20 family metallopeptidase</fullName>
    </submittedName>
</protein>
<keyword evidence="5" id="KW-1185">Reference proteome</keyword>
<dbReference type="InterPro" id="IPR050072">
    <property type="entry name" value="Peptidase_M20A"/>
</dbReference>
<proteinExistence type="predicted"/>
<comment type="caution">
    <text evidence="4">The sequence shown here is derived from an EMBL/GenBank/DDBJ whole genome shotgun (WGS) entry which is preliminary data.</text>
</comment>
<dbReference type="InterPro" id="IPR002933">
    <property type="entry name" value="Peptidase_M20"/>
</dbReference>
<evidence type="ECO:0000313" key="4">
    <source>
        <dbReference type="EMBL" id="MFD1670764.1"/>
    </source>
</evidence>
<gene>
    <name evidence="4" type="ORF">ACFQ5M_01500</name>
</gene>